<dbReference type="Proteomes" id="UP000694863">
    <property type="component" value="Unplaced"/>
</dbReference>
<name>A0AC55D970_ECHTE</name>
<sequence>MGTLDCGLLSLHPPHPHHQMRAHQPCQDSDSWRPDACPVSREGPRSIWLPRPFWNRRCGSPAPQHHRPLDPTAPSAQPLAPGGRGGMATQLLPEESLGFKCLALGNSVAFLPRRPLGGLDTINLALSNRGLVTFRDVAVDFTQEEWQQLEPAQKDLYKDVMLENFQNLSSLGKVEHSHVTGMPHRHLPWFETSEGHGFGVQE</sequence>
<proteinExistence type="predicted"/>
<gene>
    <name evidence="2" type="primary">LOC101658304</name>
</gene>
<organism evidence="1 2">
    <name type="scientific">Echinops telfairi</name>
    <name type="common">Lesser hedgehog tenrec</name>
    <dbReference type="NCBI Taxonomy" id="9371"/>
    <lineage>
        <taxon>Eukaryota</taxon>
        <taxon>Metazoa</taxon>
        <taxon>Chordata</taxon>
        <taxon>Craniata</taxon>
        <taxon>Vertebrata</taxon>
        <taxon>Euteleostomi</taxon>
        <taxon>Mammalia</taxon>
        <taxon>Eutheria</taxon>
        <taxon>Afrotheria</taxon>
        <taxon>Tenrecidae</taxon>
        <taxon>Tenrecinae</taxon>
        <taxon>Echinops</taxon>
    </lineage>
</organism>
<protein>
    <submittedName>
        <fullName evidence="2">Zinc finger protein 28 homolog</fullName>
    </submittedName>
</protein>
<dbReference type="RefSeq" id="XP_045148293.1">
    <property type="nucleotide sequence ID" value="XM_045292358.1"/>
</dbReference>
<accession>A0AC55D970</accession>
<evidence type="ECO:0000313" key="2">
    <source>
        <dbReference type="RefSeq" id="XP_045148293.1"/>
    </source>
</evidence>
<evidence type="ECO:0000313" key="1">
    <source>
        <dbReference type="Proteomes" id="UP000694863"/>
    </source>
</evidence>
<keyword evidence="1" id="KW-1185">Reference proteome</keyword>
<reference evidence="2" key="1">
    <citation type="submission" date="2025-08" db="UniProtKB">
        <authorList>
            <consortium name="RefSeq"/>
        </authorList>
    </citation>
    <scope>IDENTIFICATION</scope>
</reference>